<evidence type="ECO:0000256" key="8">
    <source>
        <dbReference type="RuleBase" id="RU000651"/>
    </source>
</evidence>
<comment type="subcellular location">
    <subcellularLocation>
        <location evidence="1">Secreted</location>
    </subcellularLocation>
</comment>
<dbReference type="Pfam" id="PF00074">
    <property type="entry name" value="RnaseA"/>
    <property type="match status" value="1"/>
</dbReference>
<gene>
    <name evidence="11 12 13 14 15 16" type="primary">ANG</name>
</gene>
<dbReference type="RefSeq" id="XP_032337507.1">
    <property type="nucleotide sequence ID" value="XM_032481616.1"/>
</dbReference>
<dbReference type="FunFam" id="3.10.130.10:FF:000001">
    <property type="entry name" value="Ribonuclease pancreatic"/>
    <property type="match status" value="1"/>
</dbReference>
<dbReference type="RefSeq" id="XP_032337508.1">
    <property type="nucleotide sequence ID" value="XM_032481617.1"/>
</dbReference>
<dbReference type="GO" id="GO:0004519">
    <property type="term" value="F:endonuclease activity"/>
    <property type="evidence" value="ECO:0007669"/>
    <property type="project" value="UniProtKB-KW"/>
</dbReference>
<dbReference type="PANTHER" id="PTHR11437:SF10">
    <property type="entry name" value="ANGIOGENIN-RELATED"/>
    <property type="match status" value="1"/>
</dbReference>
<feature type="chain" id="PRO_5044519837" evidence="8">
    <location>
        <begin position="23"/>
        <end position="140"/>
    </location>
</feature>
<keyword evidence="10" id="KW-1185">Reference proteome</keyword>
<dbReference type="RefSeq" id="XP_032337505.1">
    <property type="nucleotide sequence ID" value="XM_032481614.1"/>
</dbReference>
<dbReference type="GO" id="GO:0005576">
    <property type="term" value="C:extracellular region"/>
    <property type="evidence" value="ECO:0007669"/>
    <property type="project" value="UniProtKB-SubCell"/>
</dbReference>
<organism evidence="10 12">
    <name type="scientific">Camelus ferus</name>
    <name type="common">Wild bactrian camel</name>
    <name type="synonym">Camelus bactrianus ferus</name>
    <dbReference type="NCBI Taxonomy" id="419612"/>
    <lineage>
        <taxon>Eukaryota</taxon>
        <taxon>Metazoa</taxon>
        <taxon>Chordata</taxon>
        <taxon>Craniata</taxon>
        <taxon>Vertebrata</taxon>
        <taxon>Euteleostomi</taxon>
        <taxon>Mammalia</taxon>
        <taxon>Eutheria</taxon>
        <taxon>Laurasiatheria</taxon>
        <taxon>Artiodactyla</taxon>
        <taxon>Tylopoda</taxon>
        <taxon>Camelidae</taxon>
        <taxon>Camelus</taxon>
    </lineage>
</organism>
<feature type="signal peptide" evidence="8">
    <location>
        <begin position="1"/>
        <end position="22"/>
    </location>
</feature>
<evidence type="ECO:0000256" key="6">
    <source>
        <dbReference type="ARBA" id="ARBA00022801"/>
    </source>
</evidence>
<dbReference type="CTD" id="283"/>
<evidence type="ECO:0000313" key="13">
    <source>
        <dbReference type="RefSeq" id="XP_032337506.1"/>
    </source>
</evidence>
<keyword evidence="5 8" id="KW-0255">Endonuclease</keyword>
<dbReference type="GO" id="GO:0050830">
    <property type="term" value="P:defense response to Gram-positive bacterium"/>
    <property type="evidence" value="ECO:0007669"/>
    <property type="project" value="TreeGrafter"/>
</dbReference>
<evidence type="ECO:0000313" key="14">
    <source>
        <dbReference type="RefSeq" id="XP_032337507.1"/>
    </source>
</evidence>
<dbReference type="PANTHER" id="PTHR11437">
    <property type="entry name" value="RIBONUCLEASE"/>
    <property type="match status" value="1"/>
</dbReference>
<comment type="similarity">
    <text evidence="2 8">Belongs to the pancreatic ribonuclease family.</text>
</comment>
<evidence type="ECO:0000313" key="12">
    <source>
        <dbReference type="RefSeq" id="XP_032337505.1"/>
    </source>
</evidence>
<dbReference type="PROSITE" id="PS00127">
    <property type="entry name" value="RNASE_PANCREATIC"/>
    <property type="match status" value="1"/>
</dbReference>
<keyword evidence="8" id="KW-0732">Signal</keyword>
<name>A0A8B8T5F8_CAMFR</name>
<evidence type="ECO:0000256" key="4">
    <source>
        <dbReference type="ARBA" id="ARBA00022722"/>
    </source>
</evidence>
<dbReference type="GeneID" id="102507917"/>
<evidence type="ECO:0000256" key="1">
    <source>
        <dbReference type="ARBA" id="ARBA00004613"/>
    </source>
</evidence>
<sequence length="140" mass="15681">MVMGPLLLVFLLGVGLIPPTLAQGYQEFLSKHHDANPRGRDDRYCETMMRRRGLTSPCKDTNTFVHGSSNNIRAICEDTNGEPYGIGLRRSRSAFQVTTCKHKGGSPRPPCQYRATKSYRVIVIACRNGFPVHLDETIFP</sequence>
<dbReference type="RefSeq" id="XP_032337506.1">
    <property type="nucleotide sequence ID" value="XM_032481615.1"/>
</dbReference>
<keyword evidence="4 8" id="KW-0540">Nuclease</keyword>
<evidence type="ECO:0000256" key="2">
    <source>
        <dbReference type="ARBA" id="ARBA00005600"/>
    </source>
</evidence>
<dbReference type="InterPro" id="IPR023411">
    <property type="entry name" value="RNaseA_AS"/>
</dbReference>
<dbReference type="RefSeq" id="XP_032337504.1">
    <property type="nucleotide sequence ID" value="XM_032481613.1"/>
</dbReference>
<dbReference type="KEGG" id="cfr:102507917"/>
<dbReference type="SUPFAM" id="SSF54076">
    <property type="entry name" value="RNase A-like"/>
    <property type="match status" value="1"/>
</dbReference>
<dbReference type="Gene3D" id="3.10.130.10">
    <property type="entry name" value="Ribonuclease A-like domain"/>
    <property type="match status" value="1"/>
</dbReference>
<dbReference type="GO" id="GO:0003676">
    <property type="term" value="F:nucleic acid binding"/>
    <property type="evidence" value="ECO:0007669"/>
    <property type="project" value="InterPro"/>
</dbReference>
<evidence type="ECO:0000259" key="9">
    <source>
        <dbReference type="SMART" id="SM00092"/>
    </source>
</evidence>
<dbReference type="InterPro" id="IPR036816">
    <property type="entry name" value="RNaseA-like_dom_sf"/>
</dbReference>
<accession>A0A8B8T5F8</accession>
<dbReference type="GO" id="GO:0016787">
    <property type="term" value="F:hydrolase activity"/>
    <property type="evidence" value="ECO:0007669"/>
    <property type="project" value="UniProtKB-KW"/>
</dbReference>
<dbReference type="InterPro" id="IPR023412">
    <property type="entry name" value="RNaseA_domain"/>
</dbReference>
<proteinExistence type="inferred from homology"/>
<reference evidence="11 12" key="1">
    <citation type="submission" date="2025-04" db="UniProtKB">
        <authorList>
            <consortium name="RefSeq"/>
        </authorList>
    </citation>
    <scope>IDENTIFICATION</scope>
    <source>
        <tissue evidence="11 12">Ear skin</tissue>
    </source>
</reference>
<evidence type="ECO:0000313" key="11">
    <source>
        <dbReference type="RefSeq" id="XP_032337504.1"/>
    </source>
</evidence>
<dbReference type="SMART" id="SM00092">
    <property type="entry name" value="RNAse_Pc"/>
    <property type="match status" value="1"/>
</dbReference>
<dbReference type="AlphaFoldDB" id="A0A8B8T5F8"/>
<evidence type="ECO:0000256" key="5">
    <source>
        <dbReference type="ARBA" id="ARBA00022759"/>
    </source>
</evidence>
<evidence type="ECO:0000256" key="7">
    <source>
        <dbReference type="ARBA" id="ARBA00023157"/>
    </source>
</evidence>
<dbReference type="PRINTS" id="PR00794">
    <property type="entry name" value="RIBONUCLEASE"/>
</dbReference>
<dbReference type="GO" id="GO:0004540">
    <property type="term" value="F:RNA nuclease activity"/>
    <property type="evidence" value="ECO:0007669"/>
    <property type="project" value="TreeGrafter"/>
</dbReference>
<evidence type="ECO:0000256" key="3">
    <source>
        <dbReference type="ARBA" id="ARBA00022525"/>
    </source>
</evidence>
<keyword evidence="3" id="KW-0964">Secreted</keyword>
<dbReference type="InterPro" id="IPR001427">
    <property type="entry name" value="RNaseA"/>
</dbReference>
<evidence type="ECO:0000313" key="10">
    <source>
        <dbReference type="Proteomes" id="UP000694856"/>
    </source>
</evidence>
<dbReference type="RefSeq" id="XP_032337509.1">
    <property type="nucleotide sequence ID" value="XM_032481618.1"/>
</dbReference>
<protein>
    <submittedName>
        <fullName evidence="11 12">Angiogenin</fullName>
    </submittedName>
</protein>
<keyword evidence="6 8" id="KW-0378">Hydrolase</keyword>
<dbReference type="Proteomes" id="UP000694856">
    <property type="component" value="Chromosome 6"/>
</dbReference>
<keyword evidence="7" id="KW-1015">Disulfide bond</keyword>
<dbReference type="CDD" id="cd06265">
    <property type="entry name" value="RNase_A_canonical"/>
    <property type="match status" value="1"/>
</dbReference>
<feature type="domain" description="Ribonuclease A-domain" evidence="9">
    <location>
        <begin position="21"/>
        <end position="138"/>
    </location>
</feature>
<evidence type="ECO:0000313" key="16">
    <source>
        <dbReference type="RefSeq" id="XP_032337509.1"/>
    </source>
</evidence>
<evidence type="ECO:0000313" key="15">
    <source>
        <dbReference type="RefSeq" id="XP_032337508.1"/>
    </source>
</evidence>